<dbReference type="Pfam" id="PF00069">
    <property type="entry name" value="Pkinase"/>
    <property type="match status" value="2"/>
</dbReference>
<feature type="region of interest" description="Disordered" evidence="5">
    <location>
        <begin position="435"/>
        <end position="549"/>
    </location>
</feature>
<dbReference type="Gramene" id="KZM93076">
    <property type="protein sequence ID" value="KZM93076"/>
    <property type="gene ID" value="DCAR_016321"/>
</dbReference>
<evidence type="ECO:0000256" key="3">
    <source>
        <dbReference type="ARBA" id="ARBA00009324"/>
    </source>
</evidence>
<keyword evidence="6" id="KW-1133">Transmembrane helix</keyword>
<dbReference type="GO" id="GO:0016491">
    <property type="term" value="F:oxidoreductase activity"/>
    <property type="evidence" value="ECO:0007669"/>
    <property type="project" value="InterPro"/>
</dbReference>
<dbReference type="InterPro" id="IPR011009">
    <property type="entry name" value="Kinase-like_dom_sf"/>
</dbReference>
<keyword evidence="4" id="KW-0067">ATP-binding</keyword>
<dbReference type="InterPro" id="IPR021940">
    <property type="entry name" value="CER1-like_C"/>
</dbReference>
<reference evidence="8" key="1">
    <citation type="journal article" date="2016" name="Nat. Genet.">
        <title>A high-quality carrot genome assembly provides new insights into carotenoid accumulation and asterid genome evolution.</title>
        <authorList>
            <person name="Iorizzo M."/>
            <person name="Ellison S."/>
            <person name="Senalik D."/>
            <person name="Zeng P."/>
            <person name="Satapoomin P."/>
            <person name="Huang J."/>
            <person name="Bowman M."/>
            <person name="Iovene M."/>
            <person name="Sanseverino W."/>
            <person name="Cavagnaro P."/>
            <person name="Yildiz M."/>
            <person name="Macko-Podgorni A."/>
            <person name="Moranska E."/>
            <person name="Grzebelus E."/>
            <person name="Grzebelus D."/>
            <person name="Ashrafi H."/>
            <person name="Zheng Z."/>
            <person name="Cheng S."/>
            <person name="Spooner D."/>
            <person name="Van Deynze A."/>
            <person name="Simon P."/>
        </authorList>
    </citation>
    <scope>NUCLEOTIDE SEQUENCE [LARGE SCALE GENOMIC DNA]</scope>
    <source>
        <tissue evidence="8">Leaf</tissue>
    </source>
</reference>
<feature type="transmembrane region" description="Helical" evidence="6">
    <location>
        <begin position="799"/>
        <end position="819"/>
    </location>
</feature>
<keyword evidence="6" id="KW-0812">Transmembrane</keyword>
<feature type="compositionally biased region" description="Polar residues" evidence="5">
    <location>
        <begin position="437"/>
        <end position="457"/>
    </location>
</feature>
<proteinExistence type="inferred from homology"/>
<evidence type="ECO:0000256" key="2">
    <source>
        <dbReference type="ARBA" id="ARBA00008874"/>
    </source>
</evidence>
<feature type="compositionally biased region" description="Basic and acidic residues" evidence="5">
    <location>
        <begin position="527"/>
        <end position="538"/>
    </location>
</feature>
<comment type="caution">
    <text evidence="8">The sequence shown here is derived from an EMBL/GenBank/DDBJ whole genome shotgun (WGS) entry which is preliminary data.</text>
</comment>
<keyword evidence="4" id="KW-0547">Nucleotide-binding</keyword>
<evidence type="ECO:0000256" key="6">
    <source>
        <dbReference type="SAM" id="Phobius"/>
    </source>
</evidence>
<dbReference type="InterPro" id="IPR036291">
    <property type="entry name" value="NAD(P)-bd_dom_sf"/>
</dbReference>
<organism evidence="8">
    <name type="scientific">Daucus carota subsp. sativus</name>
    <name type="common">Carrot</name>
    <dbReference type="NCBI Taxonomy" id="79200"/>
    <lineage>
        <taxon>Eukaryota</taxon>
        <taxon>Viridiplantae</taxon>
        <taxon>Streptophyta</taxon>
        <taxon>Embryophyta</taxon>
        <taxon>Tracheophyta</taxon>
        <taxon>Spermatophyta</taxon>
        <taxon>Magnoliopsida</taxon>
        <taxon>eudicotyledons</taxon>
        <taxon>Gunneridae</taxon>
        <taxon>Pentapetalae</taxon>
        <taxon>asterids</taxon>
        <taxon>campanulids</taxon>
        <taxon>Apiales</taxon>
        <taxon>Apiaceae</taxon>
        <taxon>Apioideae</taxon>
        <taxon>Scandiceae</taxon>
        <taxon>Daucinae</taxon>
        <taxon>Daucus</taxon>
        <taxon>Daucus sect. Daucus</taxon>
    </lineage>
</organism>
<feature type="transmembrane region" description="Helical" evidence="6">
    <location>
        <begin position="1028"/>
        <end position="1047"/>
    </location>
</feature>
<dbReference type="SUPFAM" id="SSF51735">
    <property type="entry name" value="NAD(P)-binding Rossmann-fold domains"/>
    <property type="match status" value="1"/>
</dbReference>
<dbReference type="PROSITE" id="PS00107">
    <property type="entry name" value="PROTEIN_KINASE_ATP"/>
    <property type="match status" value="1"/>
</dbReference>
<dbReference type="GO" id="GO:0043539">
    <property type="term" value="F:protein serine/threonine kinase activator activity"/>
    <property type="evidence" value="ECO:0007669"/>
    <property type="project" value="InterPro"/>
</dbReference>
<dbReference type="GO" id="GO:0005506">
    <property type="term" value="F:iron ion binding"/>
    <property type="evidence" value="ECO:0007669"/>
    <property type="project" value="InterPro"/>
</dbReference>
<comment type="similarity">
    <text evidence="2">Belongs to the protein kinase superfamily. STE Ser/Thr protein kinase family. STE20 subfamily.</text>
</comment>
<dbReference type="EMBL" id="LNRQ01000005">
    <property type="protein sequence ID" value="KZM93076.1"/>
    <property type="molecule type" value="Genomic_DNA"/>
</dbReference>
<protein>
    <recommendedName>
        <fullName evidence="7">Protein kinase domain-containing protein</fullName>
    </recommendedName>
</protein>
<dbReference type="SUPFAM" id="SSF56112">
    <property type="entry name" value="Protein kinase-like (PK-like)"/>
    <property type="match status" value="2"/>
</dbReference>
<evidence type="ECO:0000259" key="7">
    <source>
        <dbReference type="PROSITE" id="PS50011"/>
    </source>
</evidence>
<feature type="binding site" evidence="4">
    <location>
        <position position="42"/>
    </location>
    <ligand>
        <name>ATP</name>
        <dbReference type="ChEBI" id="CHEBI:30616"/>
    </ligand>
</feature>
<dbReference type="Pfam" id="PF12076">
    <property type="entry name" value="CER1-like_C"/>
    <property type="match status" value="1"/>
</dbReference>
<evidence type="ECO:0000256" key="1">
    <source>
        <dbReference type="ARBA" id="ARBA00004141"/>
    </source>
</evidence>
<name>A0A164XES2_DAUCS</name>
<keyword evidence="6" id="KW-0472">Membrane</keyword>
<evidence type="ECO:0000256" key="5">
    <source>
        <dbReference type="SAM" id="MobiDB-lite"/>
    </source>
</evidence>
<dbReference type="CDD" id="cd06610">
    <property type="entry name" value="STKc_OSR1_SPAK"/>
    <property type="match status" value="1"/>
</dbReference>
<dbReference type="PANTHER" id="PTHR48014">
    <property type="entry name" value="SERINE/THREONINE-PROTEIN KINASE FRAY2"/>
    <property type="match status" value="1"/>
</dbReference>
<evidence type="ECO:0000256" key="4">
    <source>
        <dbReference type="PROSITE-ProRule" id="PRU10141"/>
    </source>
</evidence>
<dbReference type="GO" id="GO:0016020">
    <property type="term" value="C:membrane"/>
    <property type="evidence" value="ECO:0007669"/>
    <property type="project" value="UniProtKB-SubCell"/>
</dbReference>
<gene>
    <name evidence="8" type="ORF">DCAR_016321</name>
</gene>
<comment type="subcellular location">
    <subcellularLocation>
        <location evidence="1">Membrane</location>
        <topology evidence="1">Multi-pass membrane protein</topology>
    </subcellularLocation>
</comment>
<dbReference type="PANTHER" id="PTHR48014:SF24">
    <property type="entry name" value="PROTEIN KINASE SUPERFAMILY PROTEIN"/>
    <property type="match status" value="1"/>
</dbReference>
<dbReference type="InterPro" id="IPR000719">
    <property type="entry name" value="Prot_kinase_dom"/>
</dbReference>
<dbReference type="GO" id="GO:0008610">
    <property type="term" value="P:lipid biosynthetic process"/>
    <property type="evidence" value="ECO:0007669"/>
    <property type="project" value="InterPro"/>
</dbReference>
<dbReference type="GO" id="GO:0005524">
    <property type="term" value="F:ATP binding"/>
    <property type="evidence" value="ECO:0007669"/>
    <property type="project" value="UniProtKB-UniRule"/>
</dbReference>
<evidence type="ECO:0000313" key="8">
    <source>
        <dbReference type="EMBL" id="KZM93076.1"/>
    </source>
</evidence>
<dbReference type="PROSITE" id="PS50011">
    <property type="entry name" value="PROTEIN_KINASE_DOM"/>
    <property type="match status" value="1"/>
</dbReference>
<dbReference type="InterPro" id="IPR017441">
    <property type="entry name" value="Protein_kinase_ATP_BS"/>
</dbReference>
<comment type="similarity">
    <text evidence="3">Belongs to the sterol desaturase family.</text>
</comment>
<dbReference type="InterPro" id="IPR047173">
    <property type="entry name" value="STRAD_A/B-like"/>
</dbReference>
<accession>A0A164XES2</accession>
<dbReference type="Gene3D" id="3.30.200.20">
    <property type="entry name" value="Phosphorylase Kinase, domain 1"/>
    <property type="match status" value="1"/>
</dbReference>
<sequence length="1325" mass="148765">MEKKKFPIGPQNYTLYEEIGQGVSASVFRALCIPHNEVVAIKILDFERDNCDLCNPHGLNENVSFVFGVSKNSVSREAQIMNLVDHPNVLKSHCSFVSDHNLWVIMPYMAGGSCLHILKAAYPEGFQEVVIATIMREVLKALEYLHHHGHIHRDVKAGNVLIDTRGAIKLGDFGVSACLFDSGDRQRTRNTFVGTPCWMAPEVMEQVHGYDFKSAGNVLIDTRGAIKLGDFGVSACLFDSGDRQRTRNTFVGTPCWMAPEVMEQVHGYDFKADIWSFGITALELAHGHAPFSKYPPMKVLLMTLQNAPPGLDYERDRKFSKSFKQMIASCLVKDPSKRPSAKKLLKHTFFKQARSQDYIARKVLEGLPDLGDRIQELKRKEEDMLAQKKIPDGQKEEISQNEYKRGISGWDFNLEDVKAQASLIPDEDIIHDKEVGESSSAPEQEKQLQCQNSSPGLSSEAAESEDNTQIQNRIPAPSVDSTGAITNNSEKPDDDMSLASSYQGLHVSENNSPSNDNITENSLAGKPDSENNGKEITHPHSRKGSSYSIMVPDPVLSATSSEDLDEKVKPVVQQRGRFKVTSENVDLEKVVAAPPSPALQKSISMQVIPQHPSICLPSPSTATSLNHLGHSLFPTLQSVLQTNILQREGILSLMKQLSDGDPSAVHVVDGGVITSTTGTDKSSLEAAHDREKELLSEVTDLQWRLICAQEELKKHKAENAQYLLYGPLVAEFIYSIYREEKQSRSWCMHIFIISMLRNIIHQLWSSYDGMLFLNRDRRLSQSGLDFKQIDSEWHWDNFIILQAIVGSVLCLSFPSLVALPIWDNRGIICCIILHVVLAEPLYYLMHRFLHLPELFKHYHWLHHSSKVPHPFTAGHSTFLEHLILCVIVGIPTLGTTLLGYGSTSMFYGYIFIFDFLRCLGHSNIEVIPHQIFDILPPLKYLIYTPTYHGLHHIHKSSNFCLFMPLFDVLGNTIDERSWNLHKETSSRAGRKGRVPDFVFLAHGVDVVSSLHAPFVFRSFSSMPFTAKVFLLPMWPFSLIVILAMWGLSKTFPVSFYKLRGSLYQLWLVPRFGFQYFLPFAADGINKHIEDAILTADRLGVKIISLAALNKNEALNGGGVLFVNKHPHLKVRVVHGNTLTAAVILKGIPEEVEEVFLAGATSKLGRAIAIYLARRRVRVLMLTQSTERFAKIQKEAPKDCRDFLVQVTKYQAAKHCKTWIIGKWTTPRDQRWAPPGTHFHQFVVPTIIPFRRDCTYGSLAAMKLPDDVEGLGICEYTLERGAVHACHAGGVVHFLEGWKHHEVGAIDVDQIDVVWEAAMRHGMKPC</sequence>
<dbReference type="InterPro" id="IPR006694">
    <property type="entry name" value="Fatty_acid_hydroxylase"/>
</dbReference>
<dbReference type="SMART" id="SM00220">
    <property type="entry name" value="S_TKc"/>
    <property type="match status" value="1"/>
</dbReference>
<dbReference type="Gene3D" id="1.10.510.10">
    <property type="entry name" value="Transferase(Phosphotransferase) domain 1"/>
    <property type="match status" value="2"/>
</dbReference>
<dbReference type="GO" id="GO:0004672">
    <property type="term" value="F:protein kinase activity"/>
    <property type="evidence" value="ECO:0007669"/>
    <property type="project" value="InterPro"/>
</dbReference>
<feature type="transmembrane region" description="Helical" evidence="6">
    <location>
        <begin position="826"/>
        <end position="845"/>
    </location>
</feature>
<dbReference type="FunFam" id="1.10.510.10:FF:000947">
    <property type="entry name" value="serine/threonine-protein kinase OSR1"/>
    <property type="match status" value="1"/>
</dbReference>
<feature type="compositionally biased region" description="Polar residues" evidence="5">
    <location>
        <begin position="498"/>
        <end position="522"/>
    </location>
</feature>
<feature type="domain" description="Protein kinase" evidence="7">
    <location>
        <begin position="13"/>
        <end position="350"/>
    </location>
</feature>
<dbReference type="Pfam" id="PF04116">
    <property type="entry name" value="FA_hydroxylase"/>
    <property type="match status" value="1"/>
</dbReference>
<feature type="compositionally biased region" description="Polar residues" evidence="5">
    <location>
        <begin position="479"/>
        <end position="489"/>
    </location>
</feature>
<feature type="transmembrane region" description="Helical" evidence="6">
    <location>
        <begin position="878"/>
        <end position="900"/>
    </location>
</feature>